<feature type="domain" description="DUF4283" evidence="2">
    <location>
        <begin position="38"/>
        <end position="118"/>
    </location>
</feature>
<feature type="region of interest" description="Disordered" evidence="1">
    <location>
        <begin position="537"/>
        <end position="614"/>
    </location>
</feature>
<dbReference type="InterPro" id="IPR025836">
    <property type="entry name" value="Zn_knuckle_CX2CX4HX4C"/>
</dbReference>
<evidence type="ECO:0000259" key="2">
    <source>
        <dbReference type="Pfam" id="PF14111"/>
    </source>
</evidence>
<evidence type="ECO:0000313" key="4">
    <source>
        <dbReference type="EMBL" id="KAF4364095.1"/>
    </source>
</evidence>
<evidence type="ECO:0000259" key="3">
    <source>
        <dbReference type="Pfam" id="PF14392"/>
    </source>
</evidence>
<feature type="domain" description="Zinc knuckle CX2CX4HX4C" evidence="3">
    <location>
        <begin position="180"/>
        <end position="226"/>
    </location>
</feature>
<dbReference type="Pfam" id="PF14392">
    <property type="entry name" value="zf-CCHC_4"/>
    <property type="match status" value="1"/>
</dbReference>
<comment type="caution">
    <text evidence="4">The sequence shown here is derived from an EMBL/GenBank/DDBJ whole genome shotgun (WGS) entry which is preliminary data.</text>
</comment>
<feature type="compositionally biased region" description="Polar residues" evidence="1">
    <location>
        <begin position="546"/>
        <end position="555"/>
    </location>
</feature>
<dbReference type="EMBL" id="JAATIP010000169">
    <property type="protein sequence ID" value="KAF4364095.1"/>
    <property type="molecule type" value="Genomic_DNA"/>
</dbReference>
<gene>
    <name evidence="4" type="ORF">F8388_003475</name>
</gene>
<organism evidence="4 5">
    <name type="scientific">Cannabis sativa</name>
    <name type="common">Hemp</name>
    <name type="synonym">Marijuana</name>
    <dbReference type="NCBI Taxonomy" id="3483"/>
    <lineage>
        <taxon>Eukaryota</taxon>
        <taxon>Viridiplantae</taxon>
        <taxon>Streptophyta</taxon>
        <taxon>Embryophyta</taxon>
        <taxon>Tracheophyta</taxon>
        <taxon>Spermatophyta</taxon>
        <taxon>Magnoliopsida</taxon>
        <taxon>eudicotyledons</taxon>
        <taxon>Gunneridae</taxon>
        <taxon>Pentapetalae</taxon>
        <taxon>rosids</taxon>
        <taxon>fabids</taxon>
        <taxon>Rosales</taxon>
        <taxon>Cannabaceae</taxon>
        <taxon>Cannabis</taxon>
    </lineage>
</organism>
<reference evidence="4 5" key="1">
    <citation type="journal article" date="2020" name="bioRxiv">
        <title>Sequence and annotation of 42 cannabis genomes reveals extensive copy number variation in cannabinoid synthesis and pathogen resistance genes.</title>
        <authorList>
            <person name="Mckernan K.J."/>
            <person name="Helbert Y."/>
            <person name="Kane L.T."/>
            <person name="Ebling H."/>
            <person name="Zhang L."/>
            <person name="Liu B."/>
            <person name="Eaton Z."/>
            <person name="Mclaughlin S."/>
            <person name="Kingan S."/>
            <person name="Baybayan P."/>
            <person name="Concepcion G."/>
            <person name="Jordan M."/>
            <person name="Riva A."/>
            <person name="Barbazuk W."/>
            <person name="Harkins T."/>
        </authorList>
    </citation>
    <scope>NUCLEOTIDE SEQUENCE [LARGE SCALE GENOMIC DNA]</scope>
    <source>
        <strain evidence="5">cv. Jamaican Lion 4</strain>
        <tissue evidence="4">Leaf</tissue>
    </source>
</reference>
<dbReference type="InterPro" id="IPR025558">
    <property type="entry name" value="DUF4283"/>
</dbReference>
<dbReference type="AlphaFoldDB" id="A0A7J6F0H9"/>
<evidence type="ECO:0000256" key="1">
    <source>
        <dbReference type="SAM" id="MobiDB-lite"/>
    </source>
</evidence>
<dbReference type="PANTHER" id="PTHR31286">
    <property type="entry name" value="GLYCINE-RICH CELL WALL STRUCTURAL PROTEIN 1.8-LIKE"/>
    <property type="match status" value="1"/>
</dbReference>
<evidence type="ECO:0000313" key="5">
    <source>
        <dbReference type="Proteomes" id="UP000525078"/>
    </source>
</evidence>
<dbReference type="InterPro" id="IPR040256">
    <property type="entry name" value="At4g02000-like"/>
</dbReference>
<dbReference type="Pfam" id="PF14111">
    <property type="entry name" value="DUF4283"/>
    <property type="match status" value="1"/>
</dbReference>
<dbReference type="Proteomes" id="UP000525078">
    <property type="component" value="Unassembled WGS sequence"/>
</dbReference>
<name>A0A7J6F0H9_CANSA</name>
<dbReference type="PANTHER" id="PTHR31286:SF178">
    <property type="entry name" value="DUF4283 DOMAIN-CONTAINING PROTEIN"/>
    <property type="match status" value="1"/>
</dbReference>
<protein>
    <recommendedName>
        <fullName evidence="6">DUF4283 domain-containing protein</fullName>
    </recommendedName>
</protein>
<accession>A0A7J6F0H9</accession>
<proteinExistence type="predicted"/>
<sequence>MADASLTALFEDSVQVSTNDLTCDLHPGEVDPNEEPSRILLGKLYCHSRLGRKAIHGSLKNAWSTLTGWSWKEREDGLLQFTFLTRMDAENVLLRRPWLVCGYLLVLMPWPSWLTPMEVVFDQTPIWVRLKSIPPFYWNKTNLQELAGKVSSVYELPRYIEKNFERGSFGMGTLRFRATVDVNKPLFSGFYLRRKGIKDLWIQYQYERLPKLCFKCGALAHDLRYCFKTPTVIKDANGVFFPMYGTWMDEDAKEKSPFHLPLPKWFNDWISQQKELKDPAVQKQMVLQRKIQRAEASEWRELKRQLPGKRRQVEVVVEDRPEAGENTAEGVVEKVIPIRPLHEIVTVPGVPTNPDPAIYSTKPGQPGPVTEACSHAEEPDKTNVNLNALENGGKGNLPTKGMKSPGNPCDSDIASSSNGSKVAVRDEGNFTLLTKFQVGQSFNPLLGPQAQPLDWPSRACWASAFGPLTGSKTVDKYHREPTIFNPILCIDDFNCYESEHGPRKRKAMDGFYMIPGVIPSPETIPTLDASQNTLANTELQPDIKETTTSIFSPGSSDDKPAKRKRGRPRKCDDPTSTPIATDKKRGRPPRDKAWTGVTPKSLKKRGVNSSSRGKTKHYRNLWNAKCFDLAIDLDNHFVFVYIPPIGLSGGFGVCWKQGVVCKVKEADKNALLGSIESDPPGTKWNFIGIYGPPTMSGREDF</sequence>
<evidence type="ECO:0008006" key="6">
    <source>
        <dbReference type="Google" id="ProtNLM"/>
    </source>
</evidence>